<dbReference type="InterPro" id="IPR051698">
    <property type="entry name" value="Transposase_11-like"/>
</dbReference>
<dbReference type="InterPro" id="IPR047647">
    <property type="entry name" value="ISAs1_transpos"/>
</dbReference>
<evidence type="ECO:0000313" key="2">
    <source>
        <dbReference type="Proteomes" id="UP000014174"/>
    </source>
</evidence>
<dbReference type="PANTHER" id="PTHR30298">
    <property type="entry name" value="H REPEAT-ASSOCIATED PREDICTED TRANSPOSASE"/>
    <property type="match status" value="1"/>
</dbReference>
<dbReference type="PANTHER" id="PTHR30298:SF0">
    <property type="entry name" value="PROTEIN YBFL-RELATED"/>
    <property type="match status" value="1"/>
</dbReference>
<gene>
    <name evidence="1" type="ORF">ADIARSV_2473</name>
</gene>
<sequence>MFEELFIKWTEGIKDDSIKRELVSIDGKCIRGSKDGFHERSLIHMVSAWSSGNHLVLGQLKVDDKSNKITAIPQLLKLLDI</sequence>
<dbReference type="Proteomes" id="UP000014174">
    <property type="component" value="Unassembled WGS sequence"/>
</dbReference>
<dbReference type="EMBL" id="AQPN01000087">
    <property type="protein sequence ID" value="EOR94353.1"/>
    <property type="molecule type" value="Genomic_DNA"/>
</dbReference>
<dbReference type="NCBIfam" id="NF033564">
    <property type="entry name" value="transpos_ISAs1"/>
    <property type="match status" value="1"/>
</dbReference>
<proteinExistence type="predicted"/>
<keyword evidence="2" id="KW-1185">Reference proteome</keyword>
<accession>R9GRM6</accession>
<evidence type="ECO:0000313" key="1">
    <source>
        <dbReference type="EMBL" id="EOR94353.1"/>
    </source>
</evidence>
<dbReference type="AlphaFoldDB" id="R9GRM6"/>
<name>R9GRM6_9SPHI</name>
<dbReference type="STRING" id="1150600.ADIARSV_2473"/>
<protein>
    <submittedName>
        <fullName evidence="1">Mobile element protein</fullName>
    </submittedName>
</protein>
<organism evidence="1 2">
    <name type="scientific">Arcticibacter svalbardensis MN12-7</name>
    <dbReference type="NCBI Taxonomy" id="1150600"/>
    <lineage>
        <taxon>Bacteria</taxon>
        <taxon>Pseudomonadati</taxon>
        <taxon>Bacteroidota</taxon>
        <taxon>Sphingobacteriia</taxon>
        <taxon>Sphingobacteriales</taxon>
        <taxon>Sphingobacteriaceae</taxon>
        <taxon>Arcticibacter</taxon>
    </lineage>
</organism>
<reference evidence="1 2" key="1">
    <citation type="journal article" date="2013" name="Genome Announc.">
        <title>Draft Genome Sequence of Arcticibacter svalbardensis Strain MN12-7T, a Member of the Family Sphingobacteriaceae Isolated from an Arctic Soil Sample.</title>
        <authorList>
            <person name="Shivaji S."/>
            <person name="Ara S."/>
            <person name="Prasad S."/>
            <person name="Manasa B.P."/>
            <person name="Begum Z."/>
            <person name="Singh A."/>
            <person name="Kumar Pinnaka A."/>
        </authorList>
    </citation>
    <scope>NUCLEOTIDE SEQUENCE [LARGE SCALE GENOMIC DNA]</scope>
    <source>
        <strain evidence="1 2">MN12-7</strain>
    </source>
</reference>
<dbReference type="eggNOG" id="COG5433">
    <property type="taxonomic scope" value="Bacteria"/>
</dbReference>
<comment type="caution">
    <text evidence="1">The sequence shown here is derived from an EMBL/GenBank/DDBJ whole genome shotgun (WGS) entry which is preliminary data.</text>
</comment>